<dbReference type="eggNOG" id="KOG1367">
    <property type="taxonomic scope" value="Eukaryota"/>
</dbReference>
<feature type="binding site" evidence="12">
    <location>
        <position position="39"/>
    </location>
    <ligand>
        <name>(2R)-3-phosphoglycerate</name>
        <dbReference type="ChEBI" id="CHEBI:58272"/>
    </ligand>
</feature>
<dbReference type="InterPro" id="IPR001576">
    <property type="entry name" value="Phosphoglycerate_kinase"/>
</dbReference>
<sequence>MSSLNKLAIDQLNIAGKRVLIRVDFNVPLKDGKITNNQRITAALPTIQHALDNGAKSVVLMSHLGRPDGRRQDKYTLKPVAEELKSLLKKDVVFLNDCVGAEVEATCADPAPGTVILLENLRYHLEEEGKGVDTDGNKVKADAAAVKTFRESLTKLGDVYVNDAFGTAHRAHSSMVGIEHSQRASGFLLKNELSYFSKALDNPARPFLAILGGAKVADKIQLIKNLLDKVDEMIIGGGMAYTFLKVAQGVKIGNSLYDEEGAKIVNELLEAAKAKNVQIHLPVDFVIADKFAEDASSQVATTQEGVPDGFMGLDVGPESSKIFAAFIQRAKTIVWNGPAGVFEFDKFAHGTKSLMDEVVKATSAGAITIIGGGDTATAAKKYNTEDKVSHVSTGGGASLELLEGKVLPGVDALSPAQ</sequence>
<keyword evidence="8 14" id="KW-0418">Kinase</keyword>
<dbReference type="GO" id="GO:0004618">
    <property type="term" value="F:phosphoglycerate kinase activity"/>
    <property type="evidence" value="ECO:0007669"/>
    <property type="project" value="UniProtKB-EC"/>
</dbReference>
<dbReference type="PANTHER" id="PTHR11406:SF0">
    <property type="entry name" value="PHOSPHOGLYCERATE KINASE"/>
    <property type="match status" value="1"/>
</dbReference>
<evidence type="ECO:0000256" key="8">
    <source>
        <dbReference type="ARBA" id="ARBA00022777"/>
    </source>
</evidence>
<evidence type="ECO:0000256" key="10">
    <source>
        <dbReference type="ARBA" id="ARBA00022842"/>
    </source>
</evidence>
<dbReference type="UniPathway" id="UPA00109">
    <property type="reaction ID" value="UER00185"/>
</dbReference>
<comment type="cofactor">
    <cofactor evidence="1">
        <name>Mg(2+)</name>
        <dbReference type="ChEBI" id="CHEBI:18420"/>
    </cofactor>
</comment>
<dbReference type="PROSITE" id="PS00111">
    <property type="entry name" value="PGLYCERATE_KINASE"/>
    <property type="match status" value="1"/>
</dbReference>
<feature type="binding site" evidence="13">
    <location>
        <begin position="372"/>
        <end position="375"/>
    </location>
    <ligand>
        <name>ATP</name>
        <dbReference type="ChEBI" id="CHEBI:30616"/>
    </ligand>
</feature>
<dbReference type="FunFam" id="3.40.50.1260:FF:000005">
    <property type="entry name" value="Phosphoglycerate kinase"/>
    <property type="match status" value="1"/>
</dbReference>
<evidence type="ECO:0000256" key="14">
    <source>
        <dbReference type="RuleBase" id="RU000532"/>
    </source>
</evidence>
<keyword evidence="11" id="KW-0324">Glycolysis</keyword>
<evidence type="ECO:0000313" key="16">
    <source>
        <dbReference type="Proteomes" id="UP000095282"/>
    </source>
</evidence>
<keyword evidence="10" id="KW-0460">Magnesium</keyword>
<evidence type="ECO:0000256" key="12">
    <source>
        <dbReference type="PIRSR" id="PIRSR000724-1"/>
    </source>
</evidence>
<accession>A0A1I7TKD4</accession>
<dbReference type="HAMAP" id="MF_00145">
    <property type="entry name" value="Phosphoglyc_kinase"/>
    <property type="match status" value="1"/>
</dbReference>
<keyword evidence="6" id="KW-0479">Metal-binding</keyword>
<keyword evidence="9 13" id="KW-0067">ATP-binding</keyword>
<dbReference type="Pfam" id="PF00162">
    <property type="entry name" value="PGK"/>
    <property type="match status" value="1"/>
</dbReference>
<comment type="catalytic activity">
    <reaction evidence="14">
        <text>(2R)-3-phosphoglycerate + ATP = (2R)-3-phospho-glyceroyl phosphate + ADP</text>
        <dbReference type="Rhea" id="RHEA:14801"/>
        <dbReference type="ChEBI" id="CHEBI:30616"/>
        <dbReference type="ChEBI" id="CHEBI:57604"/>
        <dbReference type="ChEBI" id="CHEBI:58272"/>
        <dbReference type="ChEBI" id="CHEBI:456216"/>
        <dbReference type="EC" id="2.7.2.3"/>
    </reaction>
</comment>
<organism evidence="16 17">
    <name type="scientific">Caenorhabditis tropicalis</name>
    <dbReference type="NCBI Taxonomy" id="1561998"/>
    <lineage>
        <taxon>Eukaryota</taxon>
        <taxon>Metazoa</taxon>
        <taxon>Ecdysozoa</taxon>
        <taxon>Nematoda</taxon>
        <taxon>Chromadorea</taxon>
        <taxon>Rhabditida</taxon>
        <taxon>Rhabditina</taxon>
        <taxon>Rhabditomorpha</taxon>
        <taxon>Rhabditoidea</taxon>
        <taxon>Rhabditidae</taxon>
        <taxon>Peloderinae</taxon>
        <taxon>Caenorhabditis</taxon>
    </lineage>
</organism>
<dbReference type="GO" id="GO:0043531">
    <property type="term" value="F:ADP binding"/>
    <property type="evidence" value="ECO:0007669"/>
    <property type="project" value="TreeGrafter"/>
</dbReference>
<dbReference type="GO" id="GO:0046872">
    <property type="term" value="F:metal ion binding"/>
    <property type="evidence" value="ECO:0007669"/>
    <property type="project" value="UniProtKB-KW"/>
</dbReference>
<keyword evidence="7" id="KW-0547">Nucleotide-binding</keyword>
<keyword evidence="5 14" id="KW-0808">Transferase</keyword>
<feature type="binding site" evidence="12">
    <location>
        <begin position="24"/>
        <end position="26"/>
    </location>
    <ligand>
        <name>substrate</name>
    </ligand>
</feature>
<dbReference type="PANTHER" id="PTHR11406">
    <property type="entry name" value="PHOSPHOGLYCERATE KINASE"/>
    <property type="match status" value="1"/>
</dbReference>
<dbReference type="PRINTS" id="PR00477">
    <property type="entry name" value="PHGLYCKINASE"/>
</dbReference>
<protein>
    <recommendedName>
        <fullName evidence="4 14">Phosphoglycerate kinase</fullName>
        <ecNumber evidence="4 14">2.7.2.3</ecNumber>
    </recommendedName>
</protein>
<comment type="similarity">
    <text evidence="3 14">Belongs to the phosphoglycerate kinase family.</text>
</comment>
<proteinExistence type="inferred from homology"/>
<dbReference type="CDD" id="cd00318">
    <property type="entry name" value="Phosphoglycerate_kinase"/>
    <property type="match status" value="1"/>
</dbReference>
<dbReference type="Proteomes" id="UP000095282">
    <property type="component" value="Unplaced"/>
</dbReference>
<dbReference type="GO" id="GO:0006094">
    <property type="term" value="P:gluconeogenesis"/>
    <property type="evidence" value="ECO:0007669"/>
    <property type="project" value="TreeGrafter"/>
</dbReference>
<dbReference type="GO" id="GO:0005524">
    <property type="term" value="F:ATP binding"/>
    <property type="evidence" value="ECO:0007669"/>
    <property type="project" value="UniProtKB-KW"/>
</dbReference>
<keyword evidence="16" id="KW-1185">Reference proteome</keyword>
<dbReference type="STRING" id="1561998.A0A1I7TKD4"/>
<evidence type="ECO:0000256" key="3">
    <source>
        <dbReference type="ARBA" id="ARBA00008982"/>
    </source>
</evidence>
<dbReference type="EC" id="2.7.2.3" evidence="4 14"/>
<evidence type="ECO:0000256" key="5">
    <source>
        <dbReference type="ARBA" id="ARBA00022679"/>
    </source>
</evidence>
<evidence type="ECO:0000256" key="13">
    <source>
        <dbReference type="PIRSR" id="PIRSR000724-2"/>
    </source>
</evidence>
<dbReference type="PIRSF" id="PIRSF000724">
    <property type="entry name" value="Pgk"/>
    <property type="match status" value="1"/>
</dbReference>
<evidence type="ECO:0000256" key="1">
    <source>
        <dbReference type="ARBA" id="ARBA00001946"/>
    </source>
</evidence>
<feature type="binding site" evidence="12">
    <location>
        <position position="170"/>
    </location>
    <ligand>
        <name>(2R)-3-phosphoglycerate</name>
        <dbReference type="ChEBI" id="CHEBI:58272"/>
    </ligand>
</feature>
<evidence type="ECO:0000256" key="7">
    <source>
        <dbReference type="ARBA" id="ARBA00022741"/>
    </source>
</evidence>
<evidence type="ECO:0000256" key="15">
    <source>
        <dbReference type="RuleBase" id="RU000696"/>
    </source>
</evidence>
<evidence type="ECO:0000256" key="11">
    <source>
        <dbReference type="ARBA" id="ARBA00023152"/>
    </source>
</evidence>
<reference evidence="17" key="1">
    <citation type="submission" date="2016-11" db="UniProtKB">
        <authorList>
            <consortium name="WormBaseParasite"/>
        </authorList>
    </citation>
    <scope>IDENTIFICATION</scope>
</reference>
<evidence type="ECO:0000256" key="6">
    <source>
        <dbReference type="ARBA" id="ARBA00022723"/>
    </source>
</evidence>
<feature type="binding site" evidence="12">
    <location>
        <position position="122"/>
    </location>
    <ligand>
        <name>(2R)-3-phosphoglycerate</name>
        <dbReference type="ChEBI" id="CHEBI:58272"/>
    </ligand>
</feature>
<evidence type="ECO:0000256" key="9">
    <source>
        <dbReference type="ARBA" id="ARBA00022840"/>
    </source>
</evidence>
<dbReference type="FunFam" id="3.40.50.1260:FF:000031">
    <property type="entry name" value="Phosphoglycerate kinase 1"/>
    <property type="match status" value="1"/>
</dbReference>
<dbReference type="WBParaSite" id="Csp11.Scaffold627.g6773.t1">
    <property type="protein sequence ID" value="Csp11.Scaffold627.g6773.t1"/>
    <property type="gene ID" value="Csp11.Scaffold627.g6773"/>
</dbReference>
<comment type="subunit">
    <text evidence="15">Monomer.</text>
</comment>
<dbReference type="Gene3D" id="3.40.50.1260">
    <property type="entry name" value="Phosphoglycerate kinase, N-terminal domain"/>
    <property type="match status" value="3"/>
</dbReference>
<dbReference type="InterPro" id="IPR015824">
    <property type="entry name" value="Phosphoglycerate_kinase_N"/>
</dbReference>
<comment type="pathway">
    <text evidence="2 14">Carbohydrate degradation; glycolysis; pyruvate from D-glyceraldehyde 3-phosphate: step 2/5.</text>
</comment>
<feature type="binding site" evidence="13">
    <location>
        <position position="343"/>
    </location>
    <ligand>
        <name>ATP</name>
        <dbReference type="ChEBI" id="CHEBI:30616"/>
    </ligand>
</feature>
<evidence type="ECO:0000256" key="2">
    <source>
        <dbReference type="ARBA" id="ARBA00004838"/>
    </source>
</evidence>
<dbReference type="FunFam" id="3.40.50.1260:FF:000032">
    <property type="entry name" value="Phosphoglycerate kinase"/>
    <property type="match status" value="1"/>
</dbReference>
<feature type="binding site" evidence="12">
    <location>
        <begin position="63"/>
        <end position="66"/>
    </location>
    <ligand>
        <name>substrate</name>
    </ligand>
</feature>
<dbReference type="AlphaFoldDB" id="A0A1I7TKD4"/>
<evidence type="ECO:0000313" key="17">
    <source>
        <dbReference type="WBParaSite" id="Csp11.Scaffold627.g6773.t1"/>
    </source>
</evidence>
<dbReference type="SUPFAM" id="SSF53748">
    <property type="entry name" value="Phosphoglycerate kinase"/>
    <property type="match status" value="1"/>
</dbReference>
<evidence type="ECO:0000256" key="4">
    <source>
        <dbReference type="ARBA" id="ARBA00013061"/>
    </source>
</evidence>
<dbReference type="GO" id="GO:0006096">
    <property type="term" value="P:glycolytic process"/>
    <property type="evidence" value="ECO:0007669"/>
    <property type="project" value="UniProtKB-UniPathway"/>
</dbReference>
<dbReference type="GO" id="GO:0005829">
    <property type="term" value="C:cytosol"/>
    <property type="evidence" value="ECO:0007669"/>
    <property type="project" value="TreeGrafter"/>
</dbReference>
<dbReference type="InterPro" id="IPR036043">
    <property type="entry name" value="Phosphoglycerate_kinase_sf"/>
</dbReference>
<name>A0A1I7TKD4_9PELO</name>
<feature type="binding site" evidence="13">
    <location>
        <position position="219"/>
    </location>
    <ligand>
        <name>ATP</name>
        <dbReference type="ChEBI" id="CHEBI:30616"/>
    </ligand>
</feature>
<dbReference type="InterPro" id="IPR015911">
    <property type="entry name" value="Phosphoglycerate_kinase_CS"/>
</dbReference>